<dbReference type="PANTHER" id="PTHR42941:SF1">
    <property type="entry name" value="SLL1037 PROTEIN"/>
    <property type="match status" value="1"/>
</dbReference>
<keyword evidence="1" id="KW-1133">Transmembrane helix</keyword>
<dbReference type="InterPro" id="IPR011852">
    <property type="entry name" value="TRAP_TAXI"/>
</dbReference>
<dbReference type="EMBL" id="JAHESF010000005">
    <property type="protein sequence ID" value="MBT1696653.1"/>
    <property type="molecule type" value="Genomic_DNA"/>
</dbReference>
<comment type="caution">
    <text evidence="2">The sequence shown here is derived from an EMBL/GenBank/DDBJ whole genome shotgun (WGS) entry which is preliminary data.</text>
</comment>
<evidence type="ECO:0000313" key="2">
    <source>
        <dbReference type="EMBL" id="MBT1696653.1"/>
    </source>
</evidence>
<evidence type="ECO:0000313" key="3">
    <source>
        <dbReference type="Proteomes" id="UP001319200"/>
    </source>
</evidence>
<proteinExistence type="predicted"/>
<sequence length="443" mass="49855">MSLILFDLRKAATLLIILLVLVSGCGEKKDFTIISDLELGETVTNHPTVSSLKKAITPLGVTLNFKNASIEKEADIIDLINTGKIDFGIVKNDVEMSKGFNNVRTLLPLFPDVLLILSRSDSTPSIQHLLTRNKAAVILDKEEEMTVVEKFLKKNGTSSNNIGTIHASDTDGITEALNEYDVLILFASLNSQSVRNILRSWNGTIYSLDDPALMGKGSIIDGFCMAYPKAVPFIIPKAIYGQWPLKPVLTFAVYDVLVCHKDLDPHVVHDVVQSIYDHRQSLSEENFEFGMLDDDFESHKFSFPLHAGTVKYMTRDQPTFWERESEVIGLLVSILVLTSGALTTLFKYLKQRRKDRVDSYYQKVLYVTNHARQTTDLEKKRKYLAELFLIRNNAFEQLISENLDANEAFTIFVNLLNGAIHELEGDIRGAHPQSIPASFEQQR</sequence>
<accession>A0AAP2GM80</accession>
<protein>
    <recommendedName>
        <fullName evidence="4">C4-dicarboxylate ABC transporter substrate-binding protein</fullName>
    </recommendedName>
</protein>
<dbReference type="RefSeq" id="WP_254161972.1">
    <property type="nucleotide sequence ID" value="NZ_JAHESF010000005.1"/>
</dbReference>
<keyword evidence="3" id="KW-1185">Reference proteome</keyword>
<keyword evidence="1" id="KW-0812">Transmembrane</keyword>
<name>A0AAP2GM80_9BACT</name>
<feature type="transmembrane region" description="Helical" evidence="1">
    <location>
        <begin position="327"/>
        <end position="346"/>
    </location>
</feature>
<evidence type="ECO:0000256" key="1">
    <source>
        <dbReference type="SAM" id="Phobius"/>
    </source>
</evidence>
<dbReference type="AlphaFoldDB" id="A0AAP2GM80"/>
<reference evidence="2 3" key="1">
    <citation type="submission" date="2021-05" db="EMBL/GenBank/DDBJ databases">
        <title>A Polyphasic approach of four new species of the genus Ohtaekwangia: Ohtaekwangia histidinii sp. nov., Ohtaekwangia cretensis sp. nov., Ohtaekwangia indiensis sp. nov., Ohtaekwangia reichenbachii sp. nov. from diverse environment.</title>
        <authorList>
            <person name="Octaviana S."/>
        </authorList>
    </citation>
    <scope>NUCLEOTIDE SEQUENCE [LARGE SCALE GENOMIC DNA]</scope>
    <source>
        <strain evidence="2 3">PWU4</strain>
    </source>
</reference>
<gene>
    <name evidence="2" type="ORF">KK083_07200</name>
</gene>
<dbReference type="SUPFAM" id="SSF53850">
    <property type="entry name" value="Periplasmic binding protein-like II"/>
    <property type="match status" value="1"/>
</dbReference>
<keyword evidence="1" id="KW-0472">Membrane</keyword>
<dbReference type="Gene3D" id="3.40.190.10">
    <property type="entry name" value="Periplasmic binding protein-like II"/>
    <property type="match status" value="2"/>
</dbReference>
<organism evidence="2 3">
    <name type="scientific">Chryseosolibacter histidini</name>
    <dbReference type="NCBI Taxonomy" id="2782349"/>
    <lineage>
        <taxon>Bacteria</taxon>
        <taxon>Pseudomonadati</taxon>
        <taxon>Bacteroidota</taxon>
        <taxon>Cytophagia</taxon>
        <taxon>Cytophagales</taxon>
        <taxon>Chryseotaleaceae</taxon>
        <taxon>Chryseosolibacter</taxon>
    </lineage>
</organism>
<dbReference type="Proteomes" id="UP001319200">
    <property type="component" value="Unassembled WGS sequence"/>
</dbReference>
<evidence type="ECO:0008006" key="4">
    <source>
        <dbReference type="Google" id="ProtNLM"/>
    </source>
</evidence>
<dbReference type="Pfam" id="PF16868">
    <property type="entry name" value="NMT1_3"/>
    <property type="match status" value="1"/>
</dbReference>
<dbReference type="PANTHER" id="PTHR42941">
    <property type="entry name" value="SLL1037 PROTEIN"/>
    <property type="match status" value="1"/>
</dbReference>